<evidence type="ECO:0000256" key="6">
    <source>
        <dbReference type="ARBA" id="ARBA00022833"/>
    </source>
</evidence>
<feature type="domain" description="TAZ-type" evidence="14">
    <location>
        <begin position="441"/>
        <end position="525"/>
    </location>
</feature>
<evidence type="ECO:0000256" key="12">
    <source>
        <dbReference type="PROSITE-ProRule" id="PRU00203"/>
    </source>
</evidence>
<keyword evidence="4 12" id="KW-0479">Metal-binding</keyword>
<dbReference type="GO" id="GO:0005634">
    <property type="term" value="C:nucleus"/>
    <property type="evidence" value="ECO:0007669"/>
    <property type="project" value="UniProtKB-SubCell"/>
</dbReference>
<keyword evidence="10" id="KW-0539">Nucleus</keyword>
<dbReference type="PROSITE" id="PS50134">
    <property type="entry name" value="ZF_TAZ"/>
    <property type="match status" value="1"/>
</dbReference>
<name>A0A164RS38_9CRUS</name>
<dbReference type="GO" id="GO:0003713">
    <property type="term" value="F:transcription coactivator activity"/>
    <property type="evidence" value="ECO:0007669"/>
    <property type="project" value="TreeGrafter"/>
</dbReference>
<feature type="compositionally biased region" description="Polar residues" evidence="13">
    <location>
        <begin position="343"/>
        <end position="355"/>
    </location>
</feature>
<proteinExistence type="predicted"/>
<dbReference type="OrthoDB" id="899at2759"/>
<evidence type="ECO:0000256" key="1">
    <source>
        <dbReference type="ARBA" id="ARBA00004123"/>
    </source>
</evidence>
<dbReference type="PANTHER" id="PTHR13808:SF1">
    <property type="entry name" value="HISTONE ACETYLTRANSFERASE"/>
    <property type="match status" value="1"/>
</dbReference>
<dbReference type="EC" id="2.3.1.48" evidence="2"/>
<evidence type="ECO:0000256" key="13">
    <source>
        <dbReference type="SAM" id="MobiDB-lite"/>
    </source>
</evidence>
<evidence type="ECO:0000256" key="5">
    <source>
        <dbReference type="ARBA" id="ARBA00022771"/>
    </source>
</evidence>
<dbReference type="InterPro" id="IPR013178">
    <property type="entry name" value="Histone_AcTrfase_Rtt109/CBP"/>
</dbReference>
<keyword evidence="6 12" id="KW-0862">Zinc</keyword>
<feature type="compositionally biased region" description="Polar residues" evidence="13">
    <location>
        <begin position="377"/>
        <end position="389"/>
    </location>
</feature>
<comment type="catalytic activity">
    <reaction evidence="11">
        <text>L-lysyl-[protein] + acetyl-CoA = N(6)-acetyl-L-lysyl-[protein] + CoA + H(+)</text>
        <dbReference type="Rhea" id="RHEA:45948"/>
        <dbReference type="Rhea" id="RHEA-COMP:9752"/>
        <dbReference type="Rhea" id="RHEA-COMP:10731"/>
        <dbReference type="ChEBI" id="CHEBI:15378"/>
        <dbReference type="ChEBI" id="CHEBI:29969"/>
        <dbReference type="ChEBI" id="CHEBI:57287"/>
        <dbReference type="ChEBI" id="CHEBI:57288"/>
        <dbReference type="ChEBI" id="CHEBI:61930"/>
        <dbReference type="EC" id="2.3.1.48"/>
    </reaction>
</comment>
<dbReference type="GO" id="GO:0000123">
    <property type="term" value="C:histone acetyltransferase complex"/>
    <property type="evidence" value="ECO:0007669"/>
    <property type="project" value="TreeGrafter"/>
</dbReference>
<sequence length="545" mass="57493">MAEHLIEGPPNKRPKLNDAIGSCSTDSSDMIGNPLFDLENNLPDELFSTSGGGWSSASTNVSQPTAQSQQQQPPQQQQCVQRPQSMGPNNPGMGMSMSLGPGAQQQQNGSMDAQHHHQLPHMGMQNKASLNNMSGGAISGSAIGQNNLNMANSSLNKGALSSKLNSPPGSAPMTMMNSMGNGPQMMQSMQQQQSINNMLNPAGMGGVNVSMKTPGSMMNAGQMSQSLHNGPQAMMGNPRPVGGLPSTMMPQQQQQAPLRGQLLQGMNPQGPRLQGPGIAGMGGMGPNSGPGTNVMANSNQYGFANSNMPNAMMAAQQQRPIGTANGGIAPMQNMQQQQQQQQPRFNSEPNMNPNMSARPVMMPGGATTMVSAPMVSTAPSSVTQTPMVSAQQHPQQQQQQYPPVPANAPQVAATSAAVTSVAQPAGSAGGAGAASAAATADPEKRKLIQQQLVLLLHAHKCQRRENQANGECTLPHCRTMKNVLNHMTTCQAGKSCQVPHCSSSRQIISHWKNCNRSDCPVCLPLKQADRNKGNRFTLCLLKFDN</sequence>
<dbReference type="PANTHER" id="PTHR13808">
    <property type="entry name" value="CBP/P300-RELATED"/>
    <property type="match status" value="1"/>
</dbReference>
<comment type="caution">
    <text evidence="15">The sequence shown here is derived from an EMBL/GenBank/DDBJ whole genome shotgun (WGS) entry which is preliminary data.</text>
</comment>
<protein>
    <recommendedName>
        <fullName evidence="2">histone acetyltransferase</fullName>
        <ecNumber evidence="2">2.3.1.48</ecNumber>
    </recommendedName>
</protein>
<keyword evidence="8" id="KW-0805">Transcription regulation</keyword>
<dbReference type="GO" id="GO:0004402">
    <property type="term" value="F:histone acetyltransferase activity"/>
    <property type="evidence" value="ECO:0007669"/>
    <property type="project" value="InterPro"/>
</dbReference>
<dbReference type="GO" id="GO:0005667">
    <property type="term" value="C:transcription regulator complex"/>
    <property type="evidence" value="ECO:0007669"/>
    <property type="project" value="TreeGrafter"/>
</dbReference>
<evidence type="ECO:0000256" key="10">
    <source>
        <dbReference type="ARBA" id="ARBA00023242"/>
    </source>
</evidence>
<keyword evidence="16" id="KW-1185">Reference proteome</keyword>
<dbReference type="FunFam" id="1.20.1020.10:FF:000002">
    <property type="entry name" value="E1A binding protein p300"/>
    <property type="match status" value="1"/>
</dbReference>
<dbReference type="Pfam" id="PF02135">
    <property type="entry name" value="zf-TAZ"/>
    <property type="match status" value="1"/>
</dbReference>
<evidence type="ECO:0000256" key="3">
    <source>
        <dbReference type="ARBA" id="ARBA00022679"/>
    </source>
</evidence>
<dbReference type="Proteomes" id="UP000076858">
    <property type="component" value="Unassembled WGS sequence"/>
</dbReference>
<dbReference type="SMART" id="SM00551">
    <property type="entry name" value="ZnF_TAZ"/>
    <property type="match status" value="1"/>
</dbReference>
<comment type="subcellular location">
    <subcellularLocation>
        <location evidence="1">Nucleus</location>
    </subcellularLocation>
</comment>
<feature type="region of interest" description="Disordered" evidence="13">
    <location>
        <begin position="325"/>
        <end position="408"/>
    </location>
</feature>
<keyword evidence="5 12" id="KW-0863">Zinc-finger</keyword>
<keyword evidence="3" id="KW-0808">Transferase</keyword>
<keyword evidence="9" id="KW-0804">Transcription</keyword>
<feature type="compositionally biased region" description="Low complexity" evidence="13">
    <location>
        <begin position="55"/>
        <end position="102"/>
    </location>
</feature>
<feature type="zinc finger region" description="TAZ-type" evidence="12">
    <location>
        <begin position="441"/>
        <end position="525"/>
    </location>
</feature>
<dbReference type="STRING" id="35525.A0A164RS38"/>
<evidence type="ECO:0000313" key="15">
    <source>
        <dbReference type="EMBL" id="KZS08892.1"/>
    </source>
</evidence>
<evidence type="ECO:0000256" key="2">
    <source>
        <dbReference type="ARBA" id="ARBA00013184"/>
    </source>
</evidence>
<evidence type="ECO:0000256" key="9">
    <source>
        <dbReference type="ARBA" id="ARBA00023163"/>
    </source>
</evidence>
<feature type="region of interest" description="Disordered" evidence="13">
    <location>
        <begin position="1"/>
        <end position="116"/>
    </location>
</feature>
<evidence type="ECO:0000256" key="11">
    <source>
        <dbReference type="ARBA" id="ARBA00048017"/>
    </source>
</evidence>
<dbReference type="InterPro" id="IPR035898">
    <property type="entry name" value="TAZ_dom_sf"/>
</dbReference>
<dbReference type="GO" id="GO:0008270">
    <property type="term" value="F:zinc ion binding"/>
    <property type="evidence" value="ECO:0007669"/>
    <property type="project" value="UniProtKB-KW"/>
</dbReference>
<dbReference type="InterPro" id="IPR000197">
    <property type="entry name" value="Znf_TAZ"/>
</dbReference>
<dbReference type="GO" id="GO:0045944">
    <property type="term" value="P:positive regulation of transcription by RNA polymerase II"/>
    <property type="evidence" value="ECO:0007669"/>
    <property type="project" value="TreeGrafter"/>
</dbReference>
<evidence type="ECO:0000313" key="16">
    <source>
        <dbReference type="Proteomes" id="UP000076858"/>
    </source>
</evidence>
<keyword evidence="7" id="KW-0156">Chromatin regulator</keyword>
<dbReference type="GO" id="GO:0031490">
    <property type="term" value="F:chromatin DNA binding"/>
    <property type="evidence" value="ECO:0007669"/>
    <property type="project" value="TreeGrafter"/>
</dbReference>
<evidence type="ECO:0000259" key="14">
    <source>
        <dbReference type="PROSITE" id="PS50134"/>
    </source>
</evidence>
<evidence type="ECO:0000256" key="8">
    <source>
        <dbReference type="ARBA" id="ARBA00023015"/>
    </source>
</evidence>
<organism evidence="15 16">
    <name type="scientific">Daphnia magna</name>
    <dbReference type="NCBI Taxonomy" id="35525"/>
    <lineage>
        <taxon>Eukaryota</taxon>
        <taxon>Metazoa</taxon>
        <taxon>Ecdysozoa</taxon>
        <taxon>Arthropoda</taxon>
        <taxon>Crustacea</taxon>
        <taxon>Branchiopoda</taxon>
        <taxon>Diplostraca</taxon>
        <taxon>Cladocera</taxon>
        <taxon>Anomopoda</taxon>
        <taxon>Daphniidae</taxon>
        <taxon>Daphnia</taxon>
    </lineage>
</organism>
<evidence type="ECO:0000256" key="4">
    <source>
        <dbReference type="ARBA" id="ARBA00022723"/>
    </source>
</evidence>
<reference evidence="15 16" key="1">
    <citation type="submission" date="2016-03" db="EMBL/GenBank/DDBJ databases">
        <title>EvidentialGene: Evidence-directed Construction of Genes on Genomes.</title>
        <authorList>
            <person name="Gilbert D.G."/>
            <person name="Choi J.-H."/>
            <person name="Mockaitis K."/>
            <person name="Colbourne J."/>
            <person name="Pfrender M."/>
        </authorList>
    </citation>
    <scope>NUCLEOTIDE SEQUENCE [LARGE SCALE GENOMIC DNA]</scope>
    <source>
        <strain evidence="15 16">Xinb3</strain>
        <tissue evidence="15">Complete organism</tissue>
    </source>
</reference>
<dbReference type="SUPFAM" id="SSF57933">
    <property type="entry name" value="TAZ domain"/>
    <property type="match status" value="1"/>
</dbReference>
<gene>
    <name evidence="15" type="ORF">APZ42_027025</name>
</gene>
<feature type="compositionally biased region" description="Low complexity" evidence="13">
    <location>
        <begin position="390"/>
        <end position="408"/>
    </location>
</feature>
<dbReference type="Gene3D" id="1.20.1020.10">
    <property type="entry name" value="TAZ domain"/>
    <property type="match status" value="1"/>
</dbReference>
<accession>A0A164RS38</accession>
<dbReference type="EMBL" id="LRGB01002164">
    <property type="protein sequence ID" value="KZS08892.1"/>
    <property type="molecule type" value="Genomic_DNA"/>
</dbReference>
<dbReference type="AlphaFoldDB" id="A0A164RS38"/>
<evidence type="ECO:0000256" key="7">
    <source>
        <dbReference type="ARBA" id="ARBA00022853"/>
    </source>
</evidence>